<protein>
    <submittedName>
        <fullName evidence="1">Uncharacterized protein</fullName>
    </submittedName>
</protein>
<dbReference type="KEGG" id="sphu:SPPYR_1462"/>
<name>A0A1Y5PRF9_9SPHN</name>
<gene>
    <name evidence="1" type="ORF">SPPYR_1462</name>
</gene>
<dbReference type="EMBL" id="LT598653">
    <property type="protein sequence ID" value="SBV32582.1"/>
    <property type="molecule type" value="Genomic_DNA"/>
</dbReference>
<sequence length="334" mass="37597">MLAHRISAQVHDLRDHGIGLAARHPEEAFDLSVREARLIIGRDEARELTRRLEDKSADRLREHQRLRRGICALLPGEGYRSVRVARDMRGDGETIVDVVPTRPRQYRFVAAPRPREGLHVVPEEPRGAATTCAMDGITDAKALFVEPARPILRIIVDAQPLIGGGQEVDVMAEREPRASEPRAGLVENIDQCVFARDLQDFGRESLRGIERRHFDPWQCRRRSRTSLSGIAPCPVPIPSPSQTAGSPRWRIDAGRKRCGADTSYNVTEIFQTYSVVSLNLRVVVADRSASGTGLCRKRYPAWRWRNCPARRARPDVRAMEVRKSLAGWTEGKLI</sequence>
<accession>A0A1Y5PRF9</accession>
<evidence type="ECO:0000313" key="1">
    <source>
        <dbReference type="EMBL" id="SBV32582.1"/>
    </source>
</evidence>
<dbReference type="AlphaFoldDB" id="A0A1Y5PRF9"/>
<proteinExistence type="predicted"/>
<reference evidence="1" key="1">
    <citation type="submission" date="2016-03" db="EMBL/GenBank/DDBJ databases">
        <authorList>
            <person name="Ploux O."/>
        </authorList>
    </citation>
    <scope>NUCLEOTIDE SEQUENCE</scope>
    <source>
        <strain evidence="1">UC10</strain>
    </source>
</reference>
<organism evidence="1">
    <name type="scientific">uncultured Sphingopyxis sp</name>
    <dbReference type="NCBI Taxonomy" id="310581"/>
    <lineage>
        <taxon>Bacteria</taxon>
        <taxon>Pseudomonadati</taxon>
        <taxon>Pseudomonadota</taxon>
        <taxon>Alphaproteobacteria</taxon>
        <taxon>Sphingomonadales</taxon>
        <taxon>Sphingomonadaceae</taxon>
        <taxon>Sphingopyxis</taxon>
        <taxon>environmental samples</taxon>
    </lineage>
</organism>